<proteinExistence type="predicted"/>
<dbReference type="InterPro" id="IPR011009">
    <property type="entry name" value="Kinase-like_dom_sf"/>
</dbReference>
<dbReference type="GeneID" id="115757151"/>
<dbReference type="SMART" id="SM00220">
    <property type="entry name" value="S_TKc"/>
    <property type="match status" value="1"/>
</dbReference>
<protein>
    <submittedName>
        <fullName evidence="8">LOW QUALITY PROTEIN: cysteine-rich receptor-like protein kinase 10</fullName>
    </submittedName>
</protein>
<dbReference type="Gene3D" id="1.10.510.10">
    <property type="entry name" value="Transferase(Phosphotransferase) domain 1"/>
    <property type="match status" value="1"/>
</dbReference>
<gene>
    <name evidence="8" type="primary">LOC115757151</name>
</gene>
<evidence type="ECO:0000313" key="7">
    <source>
        <dbReference type="Proteomes" id="UP000827889"/>
    </source>
</evidence>
<dbReference type="Proteomes" id="UP000827889">
    <property type="component" value="Chromosome 3"/>
</dbReference>
<keyword evidence="1" id="KW-0723">Serine/threonine-protein kinase</keyword>
<keyword evidence="7" id="KW-1185">Reference proteome</keyword>
<evidence type="ECO:0000256" key="2">
    <source>
        <dbReference type="ARBA" id="ARBA00022679"/>
    </source>
</evidence>
<keyword evidence="3" id="KW-0547">Nucleotide-binding</keyword>
<dbReference type="Gene3D" id="3.30.200.20">
    <property type="entry name" value="Phosphorylase Kinase, domain 1"/>
    <property type="match status" value="1"/>
</dbReference>
<evidence type="ECO:0000256" key="4">
    <source>
        <dbReference type="ARBA" id="ARBA00022777"/>
    </source>
</evidence>
<evidence type="ECO:0000313" key="8">
    <source>
        <dbReference type="RefSeq" id="XP_048131543.1"/>
    </source>
</evidence>
<evidence type="ECO:0000256" key="3">
    <source>
        <dbReference type="ARBA" id="ARBA00022741"/>
    </source>
</evidence>
<feature type="domain" description="Protein kinase" evidence="6">
    <location>
        <begin position="13"/>
        <end position="291"/>
    </location>
</feature>
<organism evidence="7 8">
    <name type="scientific">Rhodamnia argentea</name>
    <dbReference type="NCBI Taxonomy" id="178133"/>
    <lineage>
        <taxon>Eukaryota</taxon>
        <taxon>Viridiplantae</taxon>
        <taxon>Streptophyta</taxon>
        <taxon>Embryophyta</taxon>
        <taxon>Tracheophyta</taxon>
        <taxon>Spermatophyta</taxon>
        <taxon>Magnoliopsida</taxon>
        <taxon>eudicotyledons</taxon>
        <taxon>Gunneridae</taxon>
        <taxon>Pentapetalae</taxon>
        <taxon>rosids</taxon>
        <taxon>malvids</taxon>
        <taxon>Myrtales</taxon>
        <taxon>Myrtaceae</taxon>
        <taxon>Myrtoideae</taxon>
        <taxon>Myrteae</taxon>
        <taxon>Australasian group</taxon>
        <taxon>Rhodamnia</taxon>
    </lineage>
</organism>
<accession>A0ABM3H4M9</accession>
<dbReference type="RefSeq" id="XP_048131543.1">
    <property type="nucleotide sequence ID" value="XM_048275586.1"/>
</dbReference>
<evidence type="ECO:0000256" key="1">
    <source>
        <dbReference type="ARBA" id="ARBA00022527"/>
    </source>
</evidence>
<name>A0ABM3H4M9_9MYRT</name>
<reference evidence="8" key="1">
    <citation type="submission" date="2025-08" db="UniProtKB">
        <authorList>
            <consortium name="RefSeq"/>
        </authorList>
    </citation>
    <scope>IDENTIFICATION</scope>
    <source>
        <tissue evidence="8">Leaf</tissue>
    </source>
</reference>
<dbReference type="PANTHER" id="PTHR27002:SF814">
    <property type="entry name" value="CYSTEINE-RICH RECEPTOR-LIKE PROTEIN KINASE 10"/>
    <property type="match status" value="1"/>
</dbReference>
<keyword evidence="4" id="KW-0418">Kinase</keyword>
<evidence type="ECO:0000256" key="5">
    <source>
        <dbReference type="ARBA" id="ARBA00022840"/>
    </source>
</evidence>
<dbReference type="InterPro" id="IPR008271">
    <property type="entry name" value="Ser/Thr_kinase_AS"/>
</dbReference>
<evidence type="ECO:0000259" key="6">
    <source>
        <dbReference type="PROSITE" id="PS50011"/>
    </source>
</evidence>
<sequence length="315" mass="34536">MGLATIQVATNNFSNQNKIGEGGLGLVYKGRLAEGKEIAVKRLSETSVQGIVELVSEVALIAKLQHRNIVTLLGCSLEQNEELLVREYMPNKSLDMVLFDSSKSMRLDCKTRRKIVHGVARGLLYLHEDSHLKIIHRDLKAGNILLDDDMNRKISDFGMARILGDNQIVANTNRVAGTYGYMAPEYVMEGIFSMKSDVYSFGVLVLEVISETKSSHSHAIEPGQTLLASAWKLWSHGRALELMDASLKQSYDADRVPKCIHIGLLCVQEDAKNRPCMSSVVVMVGGNGTELPGPTKLMSLAGRALSILGSDKPLL</sequence>
<dbReference type="PROSITE" id="PS00108">
    <property type="entry name" value="PROTEIN_KINASE_ST"/>
    <property type="match status" value="1"/>
</dbReference>
<dbReference type="InterPro" id="IPR001245">
    <property type="entry name" value="Ser-Thr/Tyr_kinase_cat_dom"/>
</dbReference>
<dbReference type="SUPFAM" id="SSF56112">
    <property type="entry name" value="Protein kinase-like (PK-like)"/>
    <property type="match status" value="1"/>
</dbReference>
<keyword evidence="5" id="KW-0067">ATP-binding</keyword>
<dbReference type="PANTHER" id="PTHR27002">
    <property type="entry name" value="RECEPTOR-LIKE SERINE/THREONINE-PROTEIN KINASE SD1-8"/>
    <property type="match status" value="1"/>
</dbReference>
<keyword evidence="2" id="KW-0808">Transferase</keyword>
<dbReference type="InterPro" id="IPR000719">
    <property type="entry name" value="Prot_kinase_dom"/>
</dbReference>
<dbReference type="PROSITE" id="PS50011">
    <property type="entry name" value="PROTEIN_KINASE_DOM"/>
    <property type="match status" value="1"/>
</dbReference>
<dbReference type="Pfam" id="PF07714">
    <property type="entry name" value="PK_Tyr_Ser-Thr"/>
    <property type="match status" value="1"/>
</dbReference>